<organism evidence="17 18">
    <name type="scientific">Owenia fusiformis</name>
    <name type="common">Polychaete worm</name>
    <dbReference type="NCBI Taxonomy" id="6347"/>
    <lineage>
        <taxon>Eukaryota</taxon>
        <taxon>Metazoa</taxon>
        <taxon>Spiralia</taxon>
        <taxon>Lophotrochozoa</taxon>
        <taxon>Annelida</taxon>
        <taxon>Polychaeta</taxon>
        <taxon>Sedentaria</taxon>
        <taxon>Canalipalpata</taxon>
        <taxon>Sabellida</taxon>
        <taxon>Oweniida</taxon>
        <taxon>Oweniidae</taxon>
        <taxon>Owenia</taxon>
    </lineage>
</organism>
<keyword evidence="6 16" id="KW-1133">Transmembrane helix</keyword>
<name>A0A8J1XQ44_OWEFU</name>
<dbReference type="InterPro" id="IPR017452">
    <property type="entry name" value="GPCR_Rhodpsn_7TM"/>
</dbReference>
<dbReference type="GO" id="GO:0005768">
    <property type="term" value="C:endosome"/>
    <property type="evidence" value="ECO:0007669"/>
    <property type="project" value="TreeGrafter"/>
</dbReference>
<dbReference type="Gene3D" id="1.20.1070.10">
    <property type="entry name" value="Rhodopsin 7-helix transmembrane proteins"/>
    <property type="match status" value="1"/>
</dbReference>
<dbReference type="OrthoDB" id="5980076at2759"/>
<evidence type="ECO:0000256" key="16">
    <source>
        <dbReference type="SAM" id="Phobius"/>
    </source>
</evidence>
<evidence type="ECO:0000256" key="12">
    <source>
        <dbReference type="ARBA" id="ARBA00023180"/>
    </source>
</evidence>
<keyword evidence="18" id="KW-1185">Reference proteome</keyword>
<feature type="region of interest" description="Disordered" evidence="15">
    <location>
        <begin position="517"/>
        <end position="538"/>
    </location>
</feature>
<reference evidence="17" key="1">
    <citation type="submission" date="2022-03" db="EMBL/GenBank/DDBJ databases">
        <authorList>
            <person name="Martin C."/>
        </authorList>
    </citation>
    <scope>NUCLEOTIDE SEQUENCE</scope>
</reference>
<dbReference type="AlphaFoldDB" id="A0A8J1XQ44"/>
<feature type="compositionally biased region" description="Basic and acidic residues" evidence="15">
    <location>
        <begin position="429"/>
        <end position="444"/>
    </location>
</feature>
<dbReference type="PANTHER" id="PTHR22752">
    <property type="entry name" value="G PROTEIN-COUPLED RECEPTOR"/>
    <property type="match status" value="1"/>
</dbReference>
<feature type="transmembrane region" description="Helical" evidence="16">
    <location>
        <begin position="291"/>
        <end position="314"/>
    </location>
</feature>
<dbReference type="PROSITE" id="PS50262">
    <property type="entry name" value="G_PROTEIN_RECEP_F1_2"/>
    <property type="match status" value="1"/>
</dbReference>
<evidence type="ECO:0000256" key="2">
    <source>
        <dbReference type="ARBA" id="ARBA00004651"/>
    </source>
</evidence>
<feature type="compositionally biased region" description="Polar residues" evidence="15">
    <location>
        <begin position="419"/>
        <end position="428"/>
    </location>
</feature>
<comment type="subcellular location">
    <subcellularLocation>
        <location evidence="2">Cell membrane</location>
        <topology evidence="2">Multi-pass membrane protein</topology>
    </subcellularLocation>
    <subcellularLocation>
        <location evidence="1">Cell projection</location>
        <location evidence="1">Cilium membrane</location>
    </subcellularLocation>
</comment>
<evidence type="ECO:0000256" key="13">
    <source>
        <dbReference type="ARBA" id="ARBA00023224"/>
    </source>
</evidence>
<gene>
    <name evidence="17" type="ORF">OFUS_LOCUS26224</name>
</gene>
<keyword evidence="8" id="KW-0969">Cilium</keyword>
<dbReference type="PANTHER" id="PTHR22752:SF10">
    <property type="entry name" value="G-PROTEIN COUPLED RECEPTOR 161"/>
    <property type="match status" value="1"/>
</dbReference>
<evidence type="ECO:0000256" key="6">
    <source>
        <dbReference type="ARBA" id="ARBA00022989"/>
    </source>
</evidence>
<feature type="transmembrane region" description="Helical" evidence="16">
    <location>
        <begin position="204"/>
        <end position="226"/>
    </location>
</feature>
<dbReference type="InterPro" id="IPR000276">
    <property type="entry name" value="GPCR_Rhodpsn"/>
</dbReference>
<keyword evidence="14" id="KW-0966">Cell projection</keyword>
<evidence type="ECO:0000256" key="3">
    <source>
        <dbReference type="ARBA" id="ARBA00022473"/>
    </source>
</evidence>
<keyword evidence="13" id="KW-0807">Transducer</keyword>
<evidence type="ECO:0000256" key="7">
    <source>
        <dbReference type="ARBA" id="ARBA00023040"/>
    </source>
</evidence>
<feature type="transmembrane region" description="Helical" evidence="16">
    <location>
        <begin position="78"/>
        <end position="103"/>
    </location>
</feature>
<dbReference type="SMART" id="SM01381">
    <property type="entry name" value="7TM_GPCR_Srsx"/>
    <property type="match status" value="1"/>
</dbReference>
<evidence type="ECO:0000256" key="11">
    <source>
        <dbReference type="ARBA" id="ARBA00023170"/>
    </source>
</evidence>
<dbReference type="SUPFAM" id="SSF81321">
    <property type="entry name" value="Family A G protein-coupled receptor-like"/>
    <property type="match status" value="1"/>
</dbReference>
<dbReference type="EMBL" id="CAIIXF020000012">
    <property type="protein sequence ID" value="CAH1802556.1"/>
    <property type="molecule type" value="Genomic_DNA"/>
</dbReference>
<evidence type="ECO:0000256" key="5">
    <source>
        <dbReference type="ARBA" id="ARBA00022692"/>
    </source>
</evidence>
<comment type="caution">
    <text evidence="17">The sequence shown here is derived from an EMBL/GenBank/DDBJ whole genome shotgun (WGS) entry which is preliminary data.</text>
</comment>
<dbReference type="GO" id="GO:0004930">
    <property type="term" value="F:G protein-coupled receptor activity"/>
    <property type="evidence" value="ECO:0007669"/>
    <property type="project" value="UniProtKB-KW"/>
</dbReference>
<evidence type="ECO:0000256" key="9">
    <source>
        <dbReference type="ARBA" id="ARBA00023136"/>
    </source>
</evidence>
<keyword evidence="3" id="KW-0217">Developmental protein</keyword>
<feature type="transmembrane region" description="Helical" evidence="16">
    <location>
        <begin position="115"/>
        <end position="136"/>
    </location>
</feature>
<feature type="compositionally biased region" description="Polar residues" evidence="15">
    <location>
        <begin position="475"/>
        <end position="489"/>
    </location>
</feature>
<proteinExistence type="predicted"/>
<evidence type="ECO:0000313" key="18">
    <source>
        <dbReference type="Proteomes" id="UP000749559"/>
    </source>
</evidence>
<keyword evidence="10" id="KW-1015">Disulfide bond</keyword>
<protein>
    <submittedName>
        <fullName evidence="17">Uncharacterized protein</fullName>
    </submittedName>
</protein>
<feature type="transmembrane region" description="Helical" evidence="16">
    <location>
        <begin position="41"/>
        <end position="66"/>
    </location>
</feature>
<accession>A0A8J1XQ44</accession>
<keyword evidence="7" id="KW-0297">G-protein coupled receptor</keyword>
<evidence type="ECO:0000256" key="8">
    <source>
        <dbReference type="ARBA" id="ARBA00023069"/>
    </source>
</evidence>
<dbReference type="PRINTS" id="PR00237">
    <property type="entry name" value="GPCRRHODOPSN"/>
</dbReference>
<dbReference type="GO" id="GO:0060170">
    <property type="term" value="C:ciliary membrane"/>
    <property type="evidence" value="ECO:0007669"/>
    <property type="project" value="UniProtKB-SubCell"/>
</dbReference>
<evidence type="ECO:0000256" key="4">
    <source>
        <dbReference type="ARBA" id="ARBA00022475"/>
    </source>
</evidence>
<keyword evidence="11" id="KW-0675">Receptor</keyword>
<keyword evidence="4" id="KW-1003">Cell membrane</keyword>
<evidence type="ECO:0000256" key="15">
    <source>
        <dbReference type="SAM" id="MobiDB-lite"/>
    </source>
</evidence>
<keyword evidence="9 16" id="KW-0472">Membrane</keyword>
<dbReference type="Pfam" id="PF00001">
    <property type="entry name" value="7tm_1"/>
    <property type="match status" value="1"/>
</dbReference>
<evidence type="ECO:0000313" key="17">
    <source>
        <dbReference type="EMBL" id="CAH1802556.1"/>
    </source>
</evidence>
<keyword evidence="5 16" id="KW-0812">Transmembrane</keyword>
<feature type="region of interest" description="Disordered" evidence="15">
    <location>
        <begin position="414"/>
        <end position="489"/>
    </location>
</feature>
<evidence type="ECO:0000256" key="14">
    <source>
        <dbReference type="ARBA" id="ARBA00023273"/>
    </source>
</evidence>
<evidence type="ECO:0000256" key="10">
    <source>
        <dbReference type="ARBA" id="ARBA00023157"/>
    </source>
</evidence>
<sequence>MADIIWNITLAPSANNTPNMVTNMTSNAPPILVPISSAQRITFFVTLILIILMTIAGNGLVFAVFNHKRRLLTISNRLVLNLSVCNFFMAIFVMPFALVSTLTETWTFGKGVCEMIGILTTFLFVACILTLLSIAVDMNYAIHKPLHYTMQVTRRRVNCFIAGIWIVAFILSIPPLLGANEIMYQRHKFTCTVAWRTQRWHHRAYGIIIVVICFLLPSIIMFSVYIRMFISAIKSAAFARQITGNSSLRHDDHSESEADLPRVPKLRRRSSTGSWNVIFHRDNNKAAKTGFIVLSAFFLSWCPYFIVVACESILPFNQYIPPPIEGIVIWIAFAGCALNPIVYAFRNKTIRVDIKKMIQHWFCKKEEPDLPPRSRKGSRDFFRRDSRTSMFDAERSNVTIATYLSQHRPSLLVNGAPEVNQNGSQSQSDVRDDENRVNIHDGESRKHHRDLRRYDSKKYRGASGQHGHRTDSPRNSKFLESSDHATSQGPIQFHIGESQRFYDALSPRDIIGRNTELSSIASQSDSSQCTSLPSIEVN</sequence>
<dbReference type="Proteomes" id="UP000749559">
    <property type="component" value="Unassembled WGS sequence"/>
</dbReference>
<feature type="transmembrane region" description="Helical" evidence="16">
    <location>
        <begin position="326"/>
        <end position="345"/>
    </location>
</feature>
<feature type="transmembrane region" description="Helical" evidence="16">
    <location>
        <begin position="157"/>
        <end position="177"/>
    </location>
</feature>
<feature type="compositionally biased region" description="Low complexity" evidence="15">
    <location>
        <begin position="518"/>
        <end position="538"/>
    </location>
</feature>
<evidence type="ECO:0000256" key="1">
    <source>
        <dbReference type="ARBA" id="ARBA00004309"/>
    </source>
</evidence>
<keyword evidence="12" id="KW-0325">Glycoprotein</keyword>
<dbReference type="CDD" id="cd00637">
    <property type="entry name" value="7tm_classA_rhodopsin-like"/>
    <property type="match status" value="1"/>
</dbReference>